<dbReference type="Gene3D" id="3.40.50.1360">
    <property type="match status" value="1"/>
</dbReference>
<feature type="domain" description="HTH deoR-type" evidence="4">
    <location>
        <begin position="11"/>
        <end position="66"/>
    </location>
</feature>
<dbReference type="InterPro" id="IPR018356">
    <property type="entry name" value="Tscrpt_reg_HTH_DeoR_CS"/>
</dbReference>
<sequence length="273" mass="29128">MVSIKRAELIPAQRRAFMLEHIRKRGAASIQELAEEIGISMSTVRRDLEHLEERGYLERSHGGALIQKQVQSTFEPEAAIAAEFDRSEKECIGYAAAKTVSSGASVIFDSSSTVLAAARACVERGTALTAVTNDVGIAQALSMSQAVRVVMLGGTIRPGSLTAVGEPGESFLANLSTDIAFIGTHAISGTSLTETSIEAAAMKRAMIASARRTILLADASKFRTAAFCRICDVRDIHEMITDDRADASEIERLREMGLTVTVVSANASETHAA</sequence>
<evidence type="ECO:0000313" key="6">
    <source>
        <dbReference type="Proteomes" id="UP000758022"/>
    </source>
</evidence>
<dbReference type="SMART" id="SM00420">
    <property type="entry name" value="HTH_DEOR"/>
    <property type="match status" value="1"/>
</dbReference>
<dbReference type="SMART" id="SM01134">
    <property type="entry name" value="DeoRC"/>
    <property type="match status" value="1"/>
</dbReference>
<dbReference type="Proteomes" id="UP000758022">
    <property type="component" value="Unassembled WGS sequence"/>
</dbReference>
<keyword evidence="1" id="KW-0805">Transcription regulation</keyword>
<dbReference type="PROSITE" id="PS51000">
    <property type="entry name" value="HTH_DEOR_2"/>
    <property type="match status" value="1"/>
</dbReference>
<dbReference type="Pfam" id="PF08220">
    <property type="entry name" value="HTH_DeoR"/>
    <property type="match status" value="1"/>
</dbReference>
<accession>A0AB35FDP7</accession>
<dbReference type="InterPro" id="IPR014036">
    <property type="entry name" value="DeoR-like_C"/>
</dbReference>
<dbReference type="PANTHER" id="PTHR30363">
    <property type="entry name" value="HTH-TYPE TRANSCRIPTIONAL REGULATOR SRLR-RELATED"/>
    <property type="match status" value="1"/>
</dbReference>
<dbReference type="InterPro" id="IPR036390">
    <property type="entry name" value="WH_DNA-bd_sf"/>
</dbReference>
<dbReference type="InterPro" id="IPR036388">
    <property type="entry name" value="WH-like_DNA-bd_sf"/>
</dbReference>
<dbReference type="GO" id="GO:0003700">
    <property type="term" value="F:DNA-binding transcription factor activity"/>
    <property type="evidence" value="ECO:0007669"/>
    <property type="project" value="InterPro"/>
</dbReference>
<name>A0AB35FDP7_9HYPH</name>
<evidence type="ECO:0000313" key="5">
    <source>
        <dbReference type="EMBL" id="MBY3064715.1"/>
    </source>
</evidence>
<comment type="caution">
    <text evidence="5">The sequence shown here is derived from an EMBL/GenBank/DDBJ whole genome shotgun (WGS) entry which is preliminary data.</text>
</comment>
<reference evidence="5" key="1">
    <citation type="submission" date="2020-04" db="EMBL/GenBank/DDBJ databases">
        <title>Global-level population genomics supports evidence of horizontal gene transfer on evolution of Rhizobia in Lentils.</title>
        <authorList>
            <person name="Gai Y."/>
            <person name="Cook D."/>
            <person name="Riely B."/>
        </authorList>
    </citation>
    <scope>NUCLEOTIDE SEQUENCE</scope>
    <source>
        <strain evidence="5">TLR9</strain>
    </source>
</reference>
<proteinExistence type="predicted"/>
<protein>
    <submittedName>
        <fullName evidence="5">DeoR/GlpR transcriptional regulator</fullName>
    </submittedName>
</protein>
<evidence type="ECO:0000256" key="1">
    <source>
        <dbReference type="ARBA" id="ARBA00023015"/>
    </source>
</evidence>
<dbReference type="InterPro" id="IPR001034">
    <property type="entry name" value="DeoR_HTH"/>
</dbReference>
<dbReference type="PANTHER" id="PTHR30363:SF44">
    <property type="entry name" value="AGA OPERON TRANSCRIPTIONAL REPRESSOR-RELATED"/>
    <property type="match status" value="1"/>
</dbReference>
<dbReference type="SUPFAM" id="SSF100950">
    <property type="entry name" value="NagB/RpiA/CoA transferase-like"/>
    <property type="match status" value="1"/>
</dbReference>
<keyword evidence="3" id="KW-0804">Transcription</keyword>
<dbReference type="SUPFAM" id="SSF46785">
    <property type="entry name" value="Winged helix' DNA-binding domain"/>
    <property type="match status" value="1"/>
</dbReference>
<evidence type="ECO:0000259" key="4">
    <source>
        <dbReference type="PROSITE" id="PS51000"/>
    </source>
</evidence>
<keyword evidence="2" id="KW-0238">DNA-binding</keyword>
<gene>
    <name evidence="5" type="ORF">HFO74_14935</name>
</gene>
<evidence type="ECO:0000256" key="3">
    <source>
        <dbReference type="ARBA" id="ARBA00023163"/>
    </source>
</evidence>
<dbReference type="AlphaFoldDB" id="A0AB35FDP7"/>
<dbReference type="InterPro" id="IPR037171">
    <property type="entry name" value="NagB/RpiA_transferase-like"/>
</dbReference>
<dbReference type="PRINTS" id="PR00037">
    <property type="entry name" value="HTHLACR"/>
</dbReference>
<dbReference type="InterPro" id="IPR050313">
    <property type="entry name" value="Carb_Metab_HTH_regulators"/>
</dbReference>
<organism evidence="5 6">
    <name type="scientific">Rhizobium laguerreae</name>
    <dbReference type="NCBI Taxonomy" id="1076926"/>
    <lineage>
        <taxon>Bacteria</taxon>
        <taxon>Pseudomonadati</taxon>
        <taxon>Pseudomonadota</taxon>
        <taxon>Alphaproteobacteria</taxon>
        <taxon>Hyphomicrobiales</taxon>
        <taxon>Rhizobiaceae</taxon>
        <taxon>Rhizobium/Agrobacterium group</taxon>
        <taxon>Rhizobium</taxon>
    </lineage>
</organism>
<dbReference type="PROSITE" id="PS00894">
    <property type="entry name" value="HTH_DEOR_1"/>
    <property type="match status" value="1"/>
</dbReference>
<evidence type="ECO:0000256" key="2">
    <source>
        <dbReference type="ARBA" id="ARBA00023125"/>
    </source>
</evidence>
<dbReference type="Pfam" id="PF00455">
    <property type="entry name" value="DeoRC"/>
    <property type="match status" value="1"/>
</dbReference>
<dbReference type="Gene3D" id="1.10.10.10">
    <property type="entry name" value="Winged helix-like DNA-binding domain superfamily/Winged helix DNA-binding domain"/>
    <property type="match status" value="1"/>
</dbReference>
<dbReference type="EMBL" id="JAAXQQ010000004">
    <property type="protein sequence ID" value="MBY3064715.1"/>
    <property type="molecule type" value="Genomic_DNA"/>
</dbReference>
<dbReference type="GO" id="GO:0003677">
    <property type="term" value="F:DNA binding"/>
    <property type="evidence" value="ECO:0007669"/>
    <property type="project" value="UniProtKB-KW"/>
</dbReference>